<evidence type="ECO:0000313" key="2">
    <source>
        <dbReference type="EMBL" id="KAG7441884.1"/>
    </source>
</evidence>
<evidence type="ECO:0000313" key="3">
    <source>
        <dbReference type="Proteomes" id="UP000812287"/>
    </source>
</evidence>
<dbReference type="RefSeq" id="XP_043035384.1">
    <property type="nucleotide sequence ID" value="XM_043177759.1"/>
</dbReference>
<accession>A0A9P7VL28</accession>
<keyword evidence="3" id="KW-1185">Reference proteome</keyword>
<protein>
    <submittedName>
        <fullName evidence="2">Uncharacterized protein</fullName>
    </submittedName>
</protein>
<reference evidence="2" key="1">
    <citation type="submission" date="2020-11" db="EMBL/GenBank/DDBJ databases">
        <title>Adaptations for nitrogen fixation in a non-lichenized fungal sporocarp promotes dispersal by wood-feeding termites.</title>
        <authorList>
            <consortium name="DOE Joint Genome Institute"/>
            <person name="Koch R.A."/>
            <person name="Yoon G."/>
            <person name="Arayal U."/>
            <person name="Lail K."/>
            <person name="Amirebrahimi M."/>
            <person name="Labutti K."/>
            <person name="Lipzen A."/>
            <person name="Riley R."/>
            <person name="Barry K."/>
            <person name="Henrissat B."/>
            <person name="Grigoriev I.V."/>
            <person name="Herr J.R."/>
            <person name="Aime M.C."/>
        </authorList>
    </citation>
    <scope>NUCLEOTIDE SEQUENCE</scope>
    <source>
        <strain evidence="2">MCA 3950</strain>
    </source>
</reference>
<dbReference type="AlphaFoldDB" id="A0A9P7VL28"/>
<evidence type="ECO:0000256" key="1">
    <source>
        <dbReference type="SAM" id="Phobius"/>
    </source>
</evidence>
<sequence length="87" mass="9708">MFFTFMGPGHFACNRPPSIRLTSEGLTKRSTGEKLSDRVQVAVLYVVGFFRTVVIPIHGLGSLRSHRYMRALFLAELSIVALLSPLE</sequence>
<dbReference type="GeneID" id="66100046"/>
<dbReference type="EMBL" id="MU250556">
    <property type="protein sequence ID" value="KAG7441884.1"/>
    <property type="molecule type" value="Genomic_DNA"/>
</dbReference>
<comment type="caution">
    <text evidence="2">The sequence shown here is derived from an EMBL/GenBank/DDBJ whole genome shotgun (WGS) entry which is preliminary data.</text>
</comment>
<organism evidence="2 3">
    <name type="scientific">Guyanagaster necrorhizus</name>
    <dbReference type="NCBI Taxonomy" id="856835"/>
    <lineage>
        <taxon>Eukaryota</taxon>
        <taxon>Fungi</taxon>
        <taxon>Dikarya</taxon>
        <taxon>Basidiomycota</taxon>
        <taxon>Agaricomycotina</taxon>
        <taxon>Agaricomycetes</taxon>
        <taxon>Agaricomycetidae</taxon>
        <taxon>Agaricales</taxon>
        <taxon>Marasmiineae</taxon>
        <taxon>Physalacriaceae</taxon>
        <taxon>Guyanagaster</taxon>
    </lineage>
</organism>
<feature type="transmembrane region" description="Helical" evidence="1">
    <location>
        <begin position="42"/>
        <end position="61"/>
    </location>
</feature>
<keyword evidence="1" id="KW-0812">Transmembrane</keyword>
<dbReference type="Proteomes" id="UP000812287">
    <property type="component" value="Unassembled WGS sequence"/>
</dbReference>
<keyword evidence="1" id="KW-1133">Transmembrane helix</keyword>
<keyword evidence="1" id="KW-0472">Membrane</keyword>
<gene>
    <name evidence="2" type="ORF">BT62DRAFT_1011215</name>
</gene>
<proteinExistence type="predicted"/>
<name>A0A9P7VL28_9AGAR</name>